<dbReference type="EMBL" id="CAMXCT010000307">
    <property type="protein sequence ID" value="CAI3976932.1"/>
    <property type="molecule type" value="Genomic_DNA"/>
</dbReference>
<dbReference type="Proteomes" id="UP001152797">
    <property type="component" value="Unassembled WGS sequence"/>
</dbReference>
<organism evidence="1">
    <name type="scientific">Cladocopium goreaui</name>
    <dbReference type="NCBI Taxonomy" id="2562237"/>
    <lineage>
        <taxon>Eukaryota</taxon>
        <taxon>Sar</taxon>
        <taxon>Alveolata</taxon>
        <taxon>Dinophyceae</taxon>
        <taxon>Suessiales</taxon>
        <taxon>Symbiodiniaceae</taxon>
        <taxon>Cladocopium</taxon>
    </lineage>
</organism>
<name>A0A9P1BP99_9DINO</name>
<keyword evidence="4" id="KW-1185">Reference proteome</keyword>
<reference evidence="2" key="2">
    <citation type="submission" date="2024-04" db="EMBL/GenBank/DDBJ databases">
        <authorList>
            <person name="Chen Y."/>
            <person name="Shah S."/>
            <person name="Dougan E. K."/>
            <person name="Thang M."/>
            <person name="Chan C."/>
        </authorList>
    </citation>
    <scope>NUCLEOTIDE SEQUENCE [LARGE SCALE GENOMIC DNA]</scope>
</reference>
<keyword evidence="3" id="KW-0132">Cell division</keyword>
<comment type="caution">
    <text evidence="1">The sequence shown here is derived from an EMBL/GenBank/DDBJ whole genome shotgun (WGS) entry which is preliminary data.</text>
</comment>
<evidence type="ECO:0000313" key="3">
    <source>
        <dbReference type="EMBL" id="CAL4764244.1"/>
    </source>
</evidence>
<dbReference type="EMBL" id="CAMXCT030000307">
    <property type="protein sequence ID" value="CAL4764244.1"/>
    <property type="molecule type" value="Genomic_DNA"/>
</dbReference>
<dbReference type="EMBL" id="CAMXCT020000307">
    <property type="protein sequence ID" value="CAL1130307.1"/>
    <property type="molecule type" value="Genomic_DNA"/>
</dbReference>
<reference evidence="1" key="1">
    <citation type="submission" date="2022-10" db="EMBL/GenBank/DDBJ databases">
        <authorList>
            <person name="Chen Y."/>
            <person name="Dougan E. K."/>
            <person name="Chan C."/>
            <person name="Rhodes N."/>
            <person name="Thang M."/>
        </authorList>
    </citation>
    <scope>NUCLEOTIDE SEQUENCE</scope>
</reference>
<keyword evidence="3" id="KW-0131">Cell cycle</keyword>
<gene>
    <name evidence="1" type="ORF">C1SCF055_LOCUS5114</name>
</gene>
<evidence type="ECO:0000313" key="4">
    <source>
        <dbReference type="Proteomes" id="UP001152797"/>
    </source>
</evidence>
<dbReference type="AlphaFoldDB" id="A0A9P1BP99"/>
<protein>
    <submittedName>
        <fullName evidence="3">Cell division cycle protein 123-like</fullName>
    </submittedName>
</protein>
<evidence type="ECO:0000313" key="1">
    <source>
        <dbReference type="EMBL" id="CAI3976932.1"/>
    </source>
</evidence>
<proteinExistence type="predicted"/>
<dbReference type="OrthoDB" id="413729at2759"/>
<sequence length="160" mass="17586">MASPGSEVVVTGCDKEDQPLGNLEAFDGPHGCTIWALCSALAAEVLRCFRLMELQVLTELRLLRPGSSMEVDNGGLLPDNRREVSFRFFVPVDGRPPGPDATLALHTKDRELALSHTIQAGRAFAWWSRQTFHQLLGGDGYFAICCWAVVLQKPDMRGTS</sequence>
<dbReference type="GO" id="GO:0051301">
    <property type="term" value="P:cell division"/>
    <property type="evidence" value="ECO:0007669"/>
    <property type="project" value="UniProtKB-KW"/>
</dbReference>
<accession>A0A9P1BP99</accession>
<evidence type="ECO:0000313" key="2">
    <source>
        <dbReference type="EMBL" id="CAL1130307.1"/>
    </source>
</evidence>